<feature type="coiled-coil region" evidence="1">
    <location>
        <begin position="80"/>
        <end position="107"/>
    </location>
</feature>
<name>A0ABX4K173_CLOSG</name>
<accession>A0ABX4K173</accession>
<reference evidence="3 4" key="1">
    <citation type="submission" date="2017-09" db="EMBL/GenBank/DDBJ databases">
        <title>FDA dAtabase for Regulatory Grade micrObial Sequences (FDA-ARGOS): Supporting development and validation of Infectious Disease Dx tests.</title>
        <authorList>
            <person name="Kerrigan L."/>
            <person name="Long C."/>
            <person name="Tallon L.J."/>
            <person name="Sadzewicz L."/>
            <person name="Ott S."/>
            <person name="Zhao X."/>
            <person name="Nagaraj S."/>
            <person name="Vavikolanu K."/>
            <person name="Aluvathingal J."/>
            <person name="Nadendla S."/>
            <person name="Sichtig H."/>
        </authorList>
    </citation>
    <scope>NUCLEOTIDE SEQUENCE [LARGE SCALE GENOMIC DNA]</scope>
    <source>
        <strain evidence="3 4">FDAARGOS_423</strain>
    </source>
</reference>
<keyword evidence="2" id="KW-1133">Transmembrane helix</keyword>
<keyword evidence="1" id="KW-0175">Coiled coil</keyword>
<evidence type="ECO:0000313" key="3">
    <source>
        <dbReference type="EMBL" id="PHG98916.1"/>
    </source>
</evidence>
<gene>
    <name evidence="3" type="ORF">CRX47_03305</name>
</gene>
<evidence type="ECO:0000256" key="1">
    <source>
        <dbReference type="SAM" id="Coils"/>
    </source>
</evidence>
<protein>
    <submittedName>
        <fullName evidence="3">Uncharacterized protein</fullName>
    </submittedName>
</protein>
<evidence type="ECO:0000256" key="2">
    <source>
        <dbReference type="SAM" id="Phobius"/>
    </source>
</evidence>
<organism evidence="3 4">
    <name type="scientific">Clostridium sporogenes</name>
    <dbReference type="NCBI Taxonomy" id="1509"/>
    <lineage>
        <taxon>Bacteria</taxon>
        <taxon>Bacillati</taxon>
        <taxon>Bacillota</taxon>
        <taxon>Clostridia</taxon>
        <taxon>Eubacteriales</taxon>
        <taxon>Clostridiaceae</taxon>
        <taxon>Clostridium</taxon>
    </lineage>
</organism>
<feature type="coiled-coil region" evidence="1">
    <location>
        <begin position="2"/>
        <end position="51"/>
    </location>
</feature>
<comment type="caution">
    <text evidence="3">The sequence shown here is derived from an EMBL/GenBank/DDBJ whole genome shotgun (WGS) entry which is preliminary data.</text>
</comment>
<dbReference type="RefSeq" id="WP_003489628.1">
    <property type="nucleotide sequence ID" value="NZ_CBCRVC010000006.1"/>
</dbReference>
<evidence type="ECO:0000313" key="4">
    <source>
        <dbReference type="Proteomes" id="UP000223854"/>
    </source>
</evidence>
<sequence>MESYIKNEIDNLKDELRNVKSDYVKKDDLDYRKLKEKTDKNSEDLTELKTNIKTFSIMLDKNNTLTEQNNITTTRLTTILETLTDNVKETKEDVKELTNKVNKIDNDTSKNTENRITTKQIVISIITALLLGAIIGGLSIQSQSKGGDKTAYTTINKQLT</sequence>
<proteinExistence type="predicted"/>
<feature type="transmembrane region" description="Helical" evidence="2">
    <location>
        <begin position="121"/>
        <end position="140"/>
    </location>
</feature>
<keyword evidence="2" id="KW-0472">Membrane</keyword>
<keyword evidence="4" id="KW-1185">Reference proteome</keyword>
<dbReference type="EMBL" id="PDLH01000007">
    <property type="protein sequence ID" value="PHG98916.1"/>
    <property type="molecule type" value="Genomic_DNA"/>
</dbReference>
<keyword evidence="2" id="KW-0812">Transmembrane</keyword>
<dbReference type="Proteomes" id="UP000223854">
    <property type="component" value="Unassembled WGS sequence"/>
</dbReference>